<reference evidence="2 3" key="1">
    <citation type="submission" date="2018-06" db="EMBL/GenBank/DDBJ databases">
        <authorList>
            <consortium name="Pathogen Informatics"/>
            <person name="Doyle S."/>
        </authorList>
    </citation>
    <scope>NUCLEOTIDE SEQUENCE [LARGE SCALE GENOMIC DNA]</scope>
    <source>
        <strain evidence="2 3">NCTC10308</strain>
    </source>
</reference>
<evidence type="ECO:0000313" key="4">
    <source>
        <dbReference type="Proteomes" id="UP000595107"/>
    </source>
</evidence>
<dbReference type="InterPro" id="IPR036890">
    <property type="entry name" value="HATPase_C_sf"/>
</dbReference>
<keyword evidence="1" id="KW-0067">ATP-binding</keyword>
<dbReference type="Proteomes" id="UP000254227">
    <property type="component" value="Unassembled WGS sequence"/>
</dbReference>
<dbReference type="Gene3D" id="3.40.1350.10">
    <property type="match status" value="1"/>
</dbReference>
<dbReference type="GO" id="GO:0005524">
    <property type="term" value="F:ATP binding"/>
    <property type="evidence" value="ECO:0007669"/>
    <property type="project" value="UniProtKB-KW"/>
</dbReference>
<protein>
    <submittedName>
        <fullName evidence="1">ATP-binding protein</fullName>
    </submittedName>
    <submittedName>
        <fullName evidence="2">Histidine kinase</fullName>
    </submittedName>
</protein>
<dbReference type="Gene3D" id="3.30.565.10">
    <property type="entry name" value="Histidine kinase-like ATPase, C-terminal domain"/>
    <property type="match status" value="1"/>
</dbReference>
<sequence length="712" mass="81566">MTKYKLQYSHNIIEHLGLKLYQNKPTNVIAELVSNSWDALANTVNIDLISKQGTPIGILVSDDGLGMTSEEIINNWLVIAKTKQGSREKIDKSSRKPMGRKGIGKLAPFGVAKQVELITLKNGKLNWLSLNYKHLTAQTNQDKPFEIYEPTVYFDDCTNFAIENSEIALQKVTEHDEFRSKIKTRIADLLEATKGTIIIGHDLSLTRVLTTETLKKSLGRRFTITLNDPEFQVFINDDLLEEQDCFPEWGLRIPPVGKITEKIPFKYTNAKNEEVTELKEIKYWVGFVDSATWSQEEAGIGIFAHGKLAQDRPFFFKLKGSEIFTRYMYGVIEADWIDEFKDDIISTDRTTLNWEYPGFESFLNWGATETRKFINQFLVYRKSNALQEIEKLVEVTLRDKTDYHLTPNEQTHLTSLLADVTPNVDLTEEDKINFIEVAAKAWVHEPARRLIKNLWNETSQFDPNQFPLIVDKLVQELVPEGLSLGVMFSLRIYALTQLEHRIMVGNETQLQHLIEEFPWILHTNYEKFSARSSLKKIVNEAKETGRWQFRDAAVATPNDYKQPDVVFLGDAEDKNIIVVELKGPDATVAWLEFNQLQSYMQYFQSRFPNANVTGYLIARGIEESVLKQAPTTVQFKSWSDILIESRKEHMQILATIMAGNDINPSDARVQQICELGGEPVQQFLLQMAKNNDDLARIISKLEPKLKSEKLLG</sequence>
<evidence type="ECO:0000313" key="3">
    <source>
        <dbReference type="Proteomes" id="UP000254227"/>
    </source>
</evidence>
<reference evidence="1 4" key="2">
    <citation type="submission" date="2020-12" db="EMBL/GenBank/DDBJ databases">
        <title>FDA dAtabase for Regulatory Grade micrObial Sequences (FDA-ARGOS): Supporting development and validation of Infectious Disease Dx tests.</title>
        <authorList>
            <person name="Sproer C."/>
            <person name="Gronow S."/>
            <person name="Severitt S."/>
            <person name="Schroder I."/>
            <person name="Tallon L."/>
            <person name="Sadzewicz L."/>
            <person name="Zhao X."/>
            <person name="Boylan J."/>
            <person name="Ott S."/>
            <person name="Bowen H."/>
            <person name="Vavikolanu K."/>
            <person name="Mehta A."/>
            <person name="Aluvathingal J."/>
            <person name="Nadendla S."/>
            <person name="Lowell S."/>
            <person name="Myers T."/>
            <person name="Yan Y."/>
            <person name="Sichtig H."/>
        </authorList>
    </citation>
    <scope>NUCLEOTIDE SEQUENCE [LARGE SCALE GENOMIC DNA]</scope>
    <source>
        <strain evidence="1 4">FDAARGOS_910</strain>
    </source>
</reference>
<dbReference type="Proteomes" id="UP000595107">
    <property type="component" value="Chromosome"/>
</dbReference>
<keyword evidence="2" id="KW-0808">Transferase</keyword>
<keyword evidence="1" id="KW-0547">Nucleotide-binding</keyword>
<dbReference type="GO" id="GO:0016301">
    <property type="term" value="F:kinase activity"/>
    <property type="evidence" value="ECO:0007669"/>
    <property type="project" value="UniProtKB-KW"/>
</dbReference>
<dbReference type="SUPFAM" id="SSF55874">
    <property type="entry name" value="ATPase domain of HSP90 chaperone/DNA topoisomerase II/histidine kinase"/>
    <property type="match status" value="1"/>
</dbReference>
<keyword evidence="2" id="KW-0418">Kinase</keyword>
<dbReference type="EMBL" id="CP065666">
    <property type="protein sequence ID" value="QPS02667.1"/>
    <property type="molecule type" value="Genomic_DNA"/>
</dbReference>
<evidence type="ECO:0000313" key="1">
    <source>
        <dbReference type="EMBL" id="QPS02667.1"/>
    </source>
</evidence>
<dbReference type="InterPro" id="IPR011856">
    <property type="entry name" value="tRNA_endonuc-like_dom_sf"/>
</dbReference>
<dbReference type="GO" id="GO:0003676">
    <property type="term" value="F:nucleic acid binding"/>
    <property type="evidence" value="ECO:0007669"/>
    <property type="project" value="InterPro"/>
</dbReference>
<dbReference type="Pfam" id="PF13589">
    <property type="entry name" value="HATPase_c_3"/>
    <property type="match status" value="1"/>
</dbReference>
<proteinExistence type="predicted"/>
<organism evidence="2 3">
    <name type="scientific">Acinetobacter johnsonii</name>
    <dbReference type="NCBI Taxonomy" id="40214"/>
    <lineage>
        <taxon>Bacteria</taxon>
        <taxon>Pseudomonadati</taxon>
        <taxon>Pseudomonadota</taxon>
        <taxon>Gammaproteobacteria</taxon>
        <taxon>Moraxellales</taxon>
        <taxon>Moraxellaceae</taxon>
        <taxon>Acinetobacter</taxon>
    </lineage>
</organism>
<gene>
    <name evidence="1" type="ORF">I6G67_10430</name>
    <name evidence="2" type="ORF">NCTC10308_00639</name>
</gene>
<name>A0A380TW25_ACIJO</name>
<dbReference type="EMBL" id="UFRV01000006">
    <property type="protein sequence ID" value="SUT92055.1"/>
    <property type="molecule type" value="Genomic_DNA"/>
</dbReference>
<dbReference type="AlphaFoldDB" id="A0A380TW25"/>
<evidence type="ECO:0000313" key="2">
    <source>
        <dbReference type="EMBL" id="SUT92055.1"/>
    </source>
</evidence>
<accession>A0A380TW25</accession>
<dbReference type="RefSeq" id="WP_004693779.1">
    <property type="nucleotide sequence ID" value="NZ_BBTB01000073.1"/>
</dbReference>